<reference evidence="10" key="1">
    <citation type="submission" date="2018-05" db="EMBL/GenBank/DDBJ databases">
        <authorList>
            <person name="Liu B.-T."/>
        </authorList>
    </citation>
    <scope>NUCLEOTIDE SEQUENCE [LARGE SCALE GENOMIC DNA]</scope>
    <source>
        <strain evidence="10">WD6-1</strain>
    </source>
</reference>
<keyword evidence="7" id="KW-1133">Transmembrane helix</keyword>
<feature type="transmembrane region" description="Helical" evidence="7">
    <location>
        <begin position="101"/>
        <end position="122"/>
    </location>
</feature>
<dbReference type="InterPro" id="IPR032879">
    <property type="entry name" value="FixG_C"/>
</dbReference>
<keyword evidence="5" id="KW-0408">Iron</keyword>
<evidence type="ECO:0000313" key="9">
    <source>
        <dbReference type="EMBL" id="PWE18484.1"/>
    </source>
</evidence>
<feature type="transmembrane region" description="Helical" evidence="7">
    <location>
        <begin position="354"/>
        <end position="373"/>
    </location>
</feature>
<keyword evidence="7" id="KW-0812">Transmembrane</keyword>
<protein>
    <submittedName>
        <fullName evidence="9">Cytochrome c oxidase accessory protein CcoG</fullName>
    </submittedName>
</protein>
<dbReference type="PANTHER" id="PTHR30176:SF3">
    <property type="entry name" value="FERREDOXIN-TYPE PROTEIN NAPH"/>
    <property type="match status" value="1"/>
</dbReference>
<dbReference type="GO" id="GO:0046872">
    <property type="term" value="F:metal ion binding"/>
    <property type="evidence" value="ECO:0007669"/>
    <property type="project" value="UniProtKB-KW"/>
</dbReference>
<dbReference type="InterPro" id="IPR014116">
    <property type="entry name" value="Cyt_c_oxidase_cbb3_FixG"/>
</dbReference>
<dbReference type="GO" id="GO:0005886">
    <property type="term" value="C:plasma membrane"/>
    <property type="evidence" value="ECO:0007669"/>
    <property type="project" value="TreeGrafter"/>
</dbReference>
<dbReference type="Proteomes" id="UP000245168">
    <property type="component" value="Unassembled WGS sequence"/>
</dbReference>
<keyword evidence="2" id="KW-0004">4Fe-4S</keyword>
<dbReference type="Pfam" id="PF12801">
    <property type="entry name" value="Fer4_5"/>
    <property type="match status" value="1"/>
</dbReference>
<feature type="transmembrane region" description="Helical" evidence="7">
    <location>
        <begin position="175"/>
        <end position="192"/>
    </location>
</feature>
<evidence type="ECO:0000256" key="2">
    <source>
        <dbReference type="ARBA" id="ARBA00022485"/>
    </source>
</evidence>
<keyword evidence="3" id="KW-0479">Metal-binding</keyword>
<keyword evidence="6" id="KW-0411">Iron-sulfur</keyword>
<dbReference type="Gene3D" id="2.60.40.10">
    <property type="entry name" value="Immunoglobulins"/>
    <property type="match status" value="1"/>
</dbReference>
<dbReference type="EMBL" id="QEXV01000001">
    <property type="protein sequence ID" value="PWE18484.1"/>
    <property type="molecule type" value="Genomic_DNA"/>
</dbReference>
<dbReference type="PANTHER" id="PTHR30176">
    <property type="entry name" value="FERREDOXIN-TYPE PROTEIN NAPH"/>
    <property type="match status" value="1"/>
</dbReference>
<keyword evidence="4" id="KW-0249">Electron transport</keyword>
<accession>A0A2U2BWY8</accession>
<keyword evidence="1" id="KW-0813">Transport</keyword>
<sequence>MNLINARPKAAEGVERSDAVAVNDAEQRELYKKREPIYPKLVHGRFRAAKWAFMAFALGLYYLLPFVRWDRGPGAPDQAVLVDFAGRRFYFFWIEIWPQEVYYITGLLIAAALALFLVTALFGRVWCGYACPQTVWTDLFIAVERFFEGDRNKRIKLDRAPWSFNKAWRKVSKHAVWLIIAGATGGAWILYFHDAFDTLNNFFTGEAALTSYLFFGILTFTTYTLAGTMREQVCTYMCPWPRIQAAMTDREALNVTYKVDRGEPRGPHKKGDSWEGRGDCIDCKACVAACPMGIDIRNGPQLECIHCALCIDACNDIMDKVGRPKWLIGYDTDDNIDRRMKGEQPRYRFIRTRTLVYAVSLVVVLAIMLYALATRSELELNVTRDRNPNYVELSDGSVRNGYTLKVLNKANAPRSLDLSVEGDPAIEMRVLGVEDGDRLTVRRDRTQDFRIFLSLPAGAVDSPSEPITFIVTDPETGETARTRSTLQTGATR</sequence>
<dbReference type="OrthoDB" id="9811700at2"/>
<evidence type="ECO:0000256" key="3">
    <source>
        <dbReference type="ARBA" id="ARBA00022723"/>
    </source>
</evidence>
<proteinExistence type="predicted"/>
<evidence type="ECO:0000256" key="4">
    <source>
        <dbReference type="ARBA" id="ARBA00022982"/>
    </source>
</evidence>
<dbReference type="RefSeq" id="WP_109251759.1">
    <property type="nucleotide sequence ID" value="NZ_QEXV01000001.1"/>
</dbReference>
<gene>
    <name evidence="9" type="primary">ccoG</name>
    <name evidence="9" type="ORF">DDZ18_02445</name>
</gene>
<feature type="transmembrane region" description="Helical" evidence="7">
    <location>
        <begin position="212"/>
        <end position="229"/>
    </location>
</feature>
<evidence type="ECO:0000256" key="1">
    <source>
        <dbReference type="ARBA" id="ARBA00022448"/>
    </source>
</evidence>
<dbReference type="InterPro" id="IPR017896">
    <property type="entry name" value="4Fe4S_Fe-S-bd"/>
</dbReference>
<evidence type="ECO:0000259" key="8">
    <source>
        <dbReference type="PROSITE" id="PS51379"/>
    </source>
</evidence>
<dbReference type="SUPFAM" id="SSF54862">
    <property type="entry name" value="4Fe-4S ferredoxins"/>
    <property type="match status" value="1"/>
</dbReference>
<comment type="caution">
    <text evidence="9">The sequence shown here is derived from an EMBL/GenBank/DDBJ whole genome shotgun (WGS) entry which is preliminary data.</text>
</comment>
<dbReference type="PROSITE" id="PS51379">
    <property type="entry name" value="4FE4S_FER_2"/>
    <property type="match status" value="1"/>
</dbReference>
<dbReference type="InterPro" id="IPR051684">
    <property type="entry name" value="Electron_Trans/Redox"/>
</dbReference>
<dbReference type="NCBIfam" id="TIGR02745">
    <property type="entry name" value="ccoG_rdxA_fixG"/>
    <property type="match status" value="1"/>
</dbReference>
<evidence type="ECO:0000256" key="7">
    <source>
        <dbReference type="SAM" id="Phobius"/>
    </source>
</evidence>
<evidence type="ECO:0000313" key="10">
    <source>
        <dbReference type="Proteomes" id="UP000245168"/>
    </source>
</evidence>
<evidence type="ECO:0000256" key="6">
    <source>
        <dbReference type="ARBA" id="ARBA00023014"/>
    </source>
</evidence>
<dbReference type="AlphaFoldDB" id="A0A2U2BWY8"/>
<dbReference type="Pfam" id="PF13746">
    <property type="entry name" value="Fer4_18"/>
    <property type="match status" value="1"/>
</dbReference>
<name>A0A2U2BWY8_9PROT</name>
<evidence type="ECO:0000256" key="5">
    <source>
        <dbReference type="ARBA" id="ARBA00023004"/>
    </source>
</evidence>
<keyword evidence="7" id="KW-0472">Membrane</keyword>
<dbReference type="GO" id="GO:0051539">
    <property type="term" value="F:4 iron, 4 sulfur cluster binding"/>
    <property type="evidence" value="ECO:0007669"/>
    <property type="project" value="UniProtKB-KW"/>
</dbReference>
<feature type="domain" description="4Fe-4S ferredoxin-type" evidence="8">
    <location>
        <begin position="270"/>
        <end position="299"/>
    </location>
</feature>
<feature type="transmembrane region" description="Helical" evidence="7">
    <location>
        <begin position="48"/>
        <end position="64"/>
    </location>
</feature>
<dbReference type="PROSITE" id="PS00198">
    <property type="entry name" value="4FE4S_FER_1"/>
    <property type="match status" value="1"/>
</dbReference>
<dbReference type="InterPro" id="IPR017900">
    <property type="entry name" value="4Fe4S_Fe_S_CS"/>
</dbReference>
<dbReference type="InterPro" id="IPR013783">
    <property type="entry name" value="Ig-like_fold"/>
</dbReference>
<organism evidence="9 10">
    <name type="scientific">Marinicauda salina</name>
    <dbReference type="NCBI Taxonomy" id="2135793"/>
    <lineage>
        <taxon>Bacteria</taxon>
        <taxon>Pseudomonadati</taxon>
        <taxon>Pseudomonadota</taxon>
        <taxon>Alphaproteobacteria</taxon>
        <taxon>Maricaulales</taxon>
        <taxon>Maricaulaceae</taxon>
        <taxon>Marinicauda</taxon>
    </lineage>
</organism>
<keyword evidence="10" id="KW-1185">Reference proteome</keyword>
<dbReference type="Pfam" id="PF11614">
    <property type="entry name" value="FixG_C"/>
    <property type="match status" value="1"/>
</dbReference>